<evidence type="ECO:0000313" key="2">
    <source>
        <dbReference type="EMBL" id="CAI9169914.1"/>
    </source>
</evidence>
<gene>
    <name evidence="2" type="ORF">MRATA1EN1_LOCUS18876</name>
</gene>
<organism evidence="2 3">
    <name type="scientific">Rangifer tarandus platyrhynchus</name>
    <name type="common">Svalbard reindeer</name>
    <dbReference type="NCBI Taxonomy" id="3082113"/>
    <lineage>
        <taxon>Eukaryota</taxon>
        <taxon>Metazoa</taxon>
        <taxon>Chordata</taxon>
        <taxon>Craniata</taxon>
        <taxon>Vertebrata</taxon>
        <taxon>Euteleostomi</taxon>
        <taxon>Mammalia</taxon>
        <taxon>Eutheria</taxon>
        <taxon>Laurasiatheria</taxon>
        <taxon>Artiodactyla</taxon>
        <taxon>Ruminantia</taxon>
        <taxon>Pecora</taxon>
        <taxon>Cervidae</taxon>
        <taxon>Odocoileinae</taxon>
        <taxon>Rangifer</taxon>
    </lineage>
</organism>
<keyword evidence="3" id="KW-1185">Reference proteome</keyword>
<feature type="region of interest" description="Disordered" evidence="1">
    <location>
        <begin position="1"/>
        <end position="75"/>
    </location>
</feature>
<proteinExistence type="predicted"/>
<sequence>MPCEENRAVGLPGTDPESLGRRGIEARSSPAQGAGDAEGTTRGWGSQASPRWRADSVTLTGWRTRASRRPGRPHHIVVPGCCESAGANGVWVEPTDFSE</sequence>
<dbReference type="EMBL" id="OX459939">
    <property type="protein sequence ID" value="CAI9169914.1"/>
    <property type="molecule type" value="Genomic_DNA"/>
</dbReference>
<feature type="compositionally biased region" description="Basic residues" evidence="1">
    <location>
        <begin position="65"/>
        <end position="75"/>
    </location>
</feature>
<reference evidence="2" key="1">
    <citation type="submission" date="2023-04" db="EMBL/GenBank/DDBJ databases">
        <authorList>
            <consortium name="ELIXIR-Norway"/>
        </authorList>
    </citation>
    <scope>NUCLEOTIDE SEQUENCE [LARGE SCALE GENOMIC DNA]</scope>
</reference>
<evidence type="ECO:0000313" key="3">
    <source>
        <dbReference type="Proteomes" id="UP001176941"/>
    </source>
</evidence>
<name>A0ABN8Z866_RANTA</name>
<evidence type="ECO:0000256" key="1">
    <source>
        <dbReference type="SAM" id="MobiDB-lite"/>
    </source>
</evidence>
<dbReference type="Proteomes" id="UP001176941">
    <property type="component" value="Chromosome 3"/>
</dbReference>
<protein>
    <submittedName>
        <fullName evidence="2">Uncharacterized protein</fullName>
    </submittedName>
</protein>
<accession>A0ABN8Z866</accession>